<sequence>GKYALSNFEVSSPFAMSYKGGAPDVRSGLAGTNIHDLDSLSGVLVREYPTIVIAKKQDISLAPPPFELVFAGRHYNVYKANPNGLAPSGHRPFETLAESGNTAFFELNPGESVSVRIDRKHKAVLISAYLWPGPDVLETSGPSDRRKRSTTGSAIVSGGGRSAVFQVGQAPQVYMLPVPGDSRRQLMVKNNADMALRLDWVAPLGQLNDRAKLFRYNDKNKTVFQAVGRRMSR</sequence>
<gene>
    <name evidence="1" type="ORF">LCGC14_2274360</name>
</gene>
<comment type="caution">
    <text evidence="1">The sequence shown here is derived from an EMBL/GenBank/DDBJ whole genome shotgun (WGS) entry which is preliminary data.</text>
</comment>
<organism evidence="1">
    <name type="scientific">marine sediment metagenome</name>
    <dbReference type="NCBI Taxonomy" id="412755"/>
    <lineage>
        <taxon>unclassified sequences</taxon>
        <taxon>metagenomes</taxon>
        <taxon>ecological metagenomes</taxon>
    </lineage>
</organism>
<name>A0A0F9FR43_9ZZZZ</name>
<proteinExistence type="predicted"/>
<reference evidence="1" key="1">
    <citation type="journal article" date="2015" name="Nature">
        <title>Complex archaea that bridge the gap between prokaryotes and eukaryotes.</title>
        <authorList>
            <person name="Spang A."/>
            <person name="Saw J.H."/>
            <person name="Jorgensen S.L."/>
            <person name="Zaremba-Niedzwiedzka K."/>
            <person name="Martijn J."/>
            <person name="Lind A.E."/>
            <person name="van Eijk R."/>
            <person name="Schleper C."/>
            <person name="Guy L."/>
            <person name="Ettema T.J."/>
        </authorList>
    </citation>
    <scope>NUCLEOTIDE SEQUENCE</scope>
</reference>
<protein>
    <submittedName>
        <fullName evidence="1">Uncharacterized protein</fullName>
    </submittedName>
</protein>
<evidence type="ECO:0000313" key="1">
    <source>
        <dbReference type="EMBL" id="KKL53547.1"/>
    </source>
</evidence>
<accession>A0A0F9FR43</accession>
<feature type="non-terminal residue" evidence="1">
    <location>
        <position position="1"/>
    </location>
</feature>
<dbReference type="EMBL" id="LAZR01031510">
    <property type="protein sequence ID" value="KKL53547.1"/>
    <property type="molecule type" value="Genomic_DNA"/>
</dbReference>
<dbReference type="AlphaFoldDB" id="A0A0F9FR43"/>